<organism evidence="2 3">
    <name type="scientific">Methanolobus vulcani</name>
    <dbReference type="NCBI Taxonomy" id="38026"/>
    <lineage>
        <taxon>Archaea</taxon>
        <taxon>Methanobacteriati</taxon>
        <taxon>Methanobacteriota</taxon>
        <taxon>Stenosarchaea group</taxon>
        <taxon>Methanomicrobia</taxon>
        <taxon>Methanosarcinales</taxon>
        <taxon>Methanosarcinaceae</taxon>
        <taxon>Methanolobus</taxon>
    </lineage>
</organism>
<proteinExistence type="predicted"/>
<evidence type="ECO:0000313" key="3">
    <source>
        <dbReference type="Proteomes" id="UP000199259"/>
    </source>
</evidence>
<feature type="region of interest" description="Disordered" evidence="1">
    <location>
        <begin position="397"/>
        <end position="416"/>
    </location>
</feature>
<dbReference type="EMBL" id="FNCA01000004">
    <property type="protein sequence ID" value="SDF81887.1"/>
    <property type="molecule type" value="Genomic_DNA"/>
</dbReference>
<accession>A0A7Z7AWG0</accession>
<name>A0A7Z7AWG0_9EURY</name>
<dbReference type="NCBIfam" id="TIGR04213">
    <property type="entry name" value="PGF_pre_PGF"/>
    <property type="match status" value="1"/>
</dbReference>
<dbReference type="Proteomes" id="UP000199259">
    <property type="component" value="Unassembled WGS sequence"/>
</dbReference>
<sequence length="440" mass="48072">MSFTKHDIRIHFIISAIFLILAVVPASAIGSVTFDPIAQSQSVSTNDSLGFSVSATASSDIVWLLDDVVVEQSLSSTSSSYSFAETEAGTYNLTAVVSGSTDTSKIWTVNVVPAFNVTFSPDDTVLSSRLDRKPVFRANVSEGSDVTWYLNNNQVANYDGIFNSIYVPDVSETGNYSIKVHVLNPNGSIENQWYWVATPTPSQIMSGGSGSSSSSGSVSSNEDYKKILVKEVNMQFINKNVLTEFSFNDEKNPISSLEFTSSVNIGYVRMSLEVLNNRSSFVSEDPHDKVYYYVNINPDKIGLDNKISNTRIFFNVSQQWLDDNNIDADSVRLNLFSGHVWKTFPVKILEGSNTSDNSHSNVTFVSTTTGFGNFAITGKVNEISGDDVVVIDMGGNTSNKSSGAGPVSKKEEDTSNSENVLDSVFKSMKELFIKRNPVIT</sequence>
<keyword evidence="3" id="KW-1185">Reference proteome</keyword>
<protein>
    <submittedName>
        <fullName evidence="2">PGF-pre-PGF domain-containing protein</fullName>
    </submittedName>
</protein>
<reference evidence="2 3" key="1">
    <citation type="submission" date="2016-10" db="EMBL/GenBank/DDBJ databases">
        <authorList>
            <person name="Varghese N."/>
            <person name="Submissions S."/>
        </authorList>
    </citation>
    <scope>NUCLEOTIDE SEQUENCE [LARGE SCALE GENOMIC DNA]</scope>
    <source>
        <strain evidence="2 3">PL 12/M</strain>
    </source>
</reference>
<dbReference type="AlphaFoldDB" id="A0A7Z7AWG0"/>
<comment type="caution">
    <text evidence="2">The sequence shown here is derived from an EMBL/GenBank/DDBJ whole genome shotgun (WGS) entry which is preliminary data.</text>
</comment>
<gene>
    <name evidence="2" type="ORF">SAMN04488589_1421</name>
</gene>
<dbReference type="InterPro" id="IPR026453">
    <property type="entry name" value="PGF_pre_PGF"/>
</dbReference>
<evidence type="ECO:0000313" key="2">
    <source>
        <dbReference type="EMBL" id="SDF81887.1"/>
    </source>
</evidence>
<evidence type="ECO:0000256" key="1">
    <source>
        <dbReference type="SAM" id="MobiDB-lite"/>
    </source>
</evidence>